<dbReference type="InterPro" id="IPR012337">
    <property type="entry name" value="RNaseH-like_sf"/>
</dbReference>
<feature type="domain" description="DUF4371" evidence="4">
    <location>
        <begin position="278"/>
        <end position="413"/>
    </location>
</feature>
<dbReference type="PANTHER" id="PTHR11161">
    <property type="entry name" value="O-ACYLTRANSFERASE"/>
    <property type="match status" value="1"/>
</dbReference>
<evidence type="ECO:0000313" key="6">
    <source>
        <dbReference type="Proteomes" id="UP000499080"/>
    </source>
</evidence>
<evidence type="ECO:0000259" key="3">
    <source>
        <dbReference type="Pfam" id="PF05699"/>
    </source>
</evidence>
<dbReference type="SUPFAM" id="SSF53098">
    <property type="entry name" value="Ribonuclease H-like"/>
    <property type="match status" value="1"/>
</dbReference>
<dbReference type="GO" id="GO:0016747">
    <property type="term" value="F:acyltransferase activity, transferring groups other than amino-acyl groups"/>
    <property type="evidence" value="ECO:0007669"/>
    <property type="project" value="InterPro"/>
</dbReference>
<dbReference type="InterPro" id="IPR008906">
    <property type="entry name" value="HATC_C_dom"/>
</dbReference>
<evidence type="ECO:0000259" key="4">
    <source>
        <dbReference type="Pfam" id="PF14291"/>
    </source>
</evidence>
<reference evidence="5 6" key="1">
    <citation type="journal article" date="2019" name="Sci. Rep.">
        <title>Orb-weaving spider Araneus ventricosus genome elucidates the spidroin gene catalogue.</title>
        <authorList>
            <person name="Kono N."/>
            <person name="Nakamura H."/>
            <person name="Ohtoshi R."/>
            <person name="Moran D.A.P."/>
            <person name="Shinohara A."/>
            <person name="Yoshida Y."/>
            <person name="Fujiwara M."/>
            <person name="Mori M."/>
            <person name="Tomita M."/>
            <person name="Arakawa K."/>
        </authorList>
    </citation>
    <scope>NUCLEOTIDE SEQUENCE [LARGE SCALE GENOMIC DNA]</scope>
</reference>
<keyword evidence="6" id="KW-1185">Reference proteome</keyword>
<dbReference type="InterPro" id="IPR025398">
    <property type="entry name" value="DUF4371"/>
</dbReference>
<dbReference type="AlphaFoldDB" id="A0A4Y2NVI7"/>
<evidence type="ECO:0000259" key="2">
    <source>
        <dbReference type="Pfam" id="PF01757"/>
    </source>
</evidence>
<evidence type="ECO:0000313" key="5">
    <source>
        <dbReference type="EMBL" id="GBN42913.1"/>
    </source>
</evidence>
<sequence length="652" mass="75142">TSARIFLCFSFISNFKRLVNTETVETKSNTLSCLHGIRFLTMSWIILGHTYFLANFQALQNAEKGMPYGKLFAFQVILNGSVAVDSFFCMGGLLVCYLTLKTVKLDGKPFSVFLYIVHRLWRIYPAYIMVILIPFLDYMLSSGPLLYHLAHPHYENCHENWWTNLLFINNFYGVDKPCLVHTWYIATDLQLYIAAILILLPILRWPKVGISLTVLGILVSLLSTGVQTYVQDLAPAMLFVHFNPAKRLIPIIQTIRFCGGQQIAVRRHRDGGRIGLEEPEKNVGNFRSLMRYRANNGDNHLKDQLMNSSGRSMYASSLIRNEIINTFGHLIQSEIMRNVRKSIFYSVLADETTDIRQIEQFSLCVRYVEDQSYKIREDFLTFVPVYDVTGAGLANTVLETLSILGLDLKKMRVIANVTSVLDLLSKQRVNANDNFKTLYAQVKEIAAKLDIKEEIPRVCRLQTARNNVPYSTEEEYHRRAVYVPYLDDFCNSLKERFEFHKETVASIQHILPEFCTKTDFYSLEAAFNFYEEDLSHKEVVQSEFIFWKERWSLEKSENLPKTAISSLKKCDKTFFPNIYILLKLLAVLPSSVATVERGFSSLRRLKTYLRNTISESRLTGLALLSIHRDIKIRDVEVLDKFASVPRNLDFVL</sequence>
<feature type="domain" description="HAT C-terminal dimerisation" evidence="3">
    <location>
        <begin position="564"/>
        <end position="629"/>
    </location>
</feature>
<evidence type="ECO:0000256" key="1">
    <source>
        <dbReference type="SAM" id="Phobius"/>
    </source>
</evidence>
<dbReference type="Pfam" id="PF05699">
    <property type="entry name" value="Dimer_Tnp_hAT"/>
    <property type="match status" value="1"/>
</dbReference>
<dbReference type="GO" id="GO:0046983">
    <property type="term" value="F:protein dimerization activity"/>
    <property type="evidence" value="ECO:0007669"/>
    <property type="project" value="InterPro"/>
</dbReference>
<feature type="transmembrane region" description="Helical" evidence="1">
    <location>
        <begin position="76"/>
        <end position="100"/>
    </location>
</feature>
<dbReference type="Pfam" id="PF14291">
    <property type="entry name" value="DUF4371"/>
    <property type="match status" value="1"/>
</dbReference>
<dbReference type="InterPro" id="IPR002656">
    <property type="entry name" value="Acyl_transf_3_dom"/>
</dbReference>
<dbReference type="PANTHER" id="PTHR11161:SF0">
    <property type="entry name" value="O-ACYLTRANSFERASE LIKE PROTEIN"/>
    <property type="match status" value="1"/>
</dbReference>
<feature type="transmembrane region" description="Helical" evidence="1">
    <location>
        <begin position="37"/>
        <end position="56"/>
    </location>
</feature>
<organism evidence="5 6">
    <name type="scientific">Araneus ventricosus</name>
    <name type="common">Orbweaver spider</name>
    <name type="synonym">Epeira ventricosa</name>
    <dbReference type="NCBI Taxonomy" id="182803"/>
    <lineage>
        <taxon>Eukaryota</taxon>
        <taxon>Metazoa</taxon>
        <taxon>Ecdysozoa</taxon>
        <taxon>Arthropoda</taxon>
        <taxon>Chelicerata</taxon>
        <taxon>Arachnida</taxon>
        <taxon>Araneae</taxon>
        <taxon>Araneomorphae</taxon>
        <taxon>Entelegynae</taxon>
        <taxon>Araneoidea</taxon>
        <taxon>Araneidae</taxon>
        <taxon>Araneus</taxon>
    </lineage>
</organism>
<keyword evidence="1" id="KW-1133">Transmembrane helix</keyword>
<feature type="transmembrane region" description="Helical" evidence="1">
    <location>
        <begin position="112"/>
        <end position="136"/>
    </location>
</feature>
<protein>
    <submittedName>
        <fullName evidence="5">Nose resistant to fluoxetine protein 6</fullName>
    </submittedName>
</protein>
<feature type="domain" description="Acyltransferase 3" evidence="2">
    <location>
        <begin position="33"/>
        <end position="231"/>
    </location>
</feature>
<keyword evidence="1" id="KW-0812">Transmembrane</keyword>
<dbReference type="OrthoDB" id="6621980at2759"/>
<feature type="transmembrane region" description="Helical" evidence="1">
    <location>
        <begin position="183"/>
        <end position="203"/>
    </location>
</feature>
<accession>A0A4Y2NVI7</accession>
<dbReference type="Proteomes" id="UP000499080">
    <property type="component" value="Unassembled WGS sequence"/>
</dbReference>
<gene>
    <name evidence="5" type="primary">nrf-6_75</name>
    <name evidence="5" type="ORF">AVEN_42451_1</name>
</gene>
<proteinExistence type="predicted"/>
<dbReference type="EMBL" id="BGPR01009888">
    <property type="protein sequence ID" value="GBN42913.1"/>
    <property type="molecule type" value="Genomic_DNA"/>
</dbReference>
<name>A0A4Y2NVI7_ARAVE</name>
<keyword evidence="1" id="KW-0472">Membrane</keyword>
<feature type="non-terminal residue" evidence="5">
    <location>
        <position position="1"/>
    </location>
</feature>
<feature type="transmembrane region" description="Helical" evidence="1">
    <location>
        <begin position="210"/>
        <end position="230"/>
    </location>
</feature>
<dbReference type="Pfam" id="PF01757">
    <property type="entry name" value="Acyl_transf_3"/>
    <property type="match status" value="1"/>
</dbReference>
<dbReference type="InterPro" id="IPR052728">
    <property type="entry name" value="O2_lipid_transport_reg"/>
</dbReference>
<comment type="caution">
    <text evidence="5">The sequence shown here is derived from an EMBL/GenBank/DDBJ whole genome shotgun (WGS) entry which is preliminary data.</text>
</comment>